<dbReference type="PROSITE" id="PS51456">
    <property type="entry name" value="MYOSIN_MOTOR"/>
    <property type="match status" value="1"/>
</dbReference>
<dbReference type="SUPFAM" id="SSF52540">
    <property type="entry name" value="P-loop containing nucleoside triphosphate hydrolases"/>
    <property type="match status" value="1"/>
</dbReference>
<dbReference type="GO" id="GO:0007015">
    <property type="term" value="P:actin filament organization"/>
    <property type="evidence" value="ECO:0007669"/>
    <property type="project" value="TreeGrafter"/>
</dbReference>
<keyword evidence="4" id="KW-0505">Motor protein</keyword>
<evidence type="ECO:0000256" key="2">
    <source>
        <dbReference type="ARBA" id="ARBA00022840"/>
    </source>
</evidence>
<evidence type="ECO:0000256" key="1">
    <source>
        <dbReference type="ARBA" id="ARBA00022741"/>
    </source>
</evidence>
<keyword evidence="5 6" id="KW-0009">Actin-binding</keyword>
<dbReference type="InterPro" id="IPR001609">
    <property type="entry name" value="Myosin_head_motor_dom-like"/>
</dbReference>
<dbReference type="InterPro" id="IPR027417">
    <property type="entry name" value="P-loop_NTPase"/>
</dbReference>
<organism evidence="9 10">
    <name type="scientific">Aphanomyces astaci</name>
    <name type="common">Crayfish plague agent</name>
    <dbReference type="NCBI Taxonomy" id="112090"/>
    <lineage>
        <taxon>Eukaryota</taxon>
        <taxon>Sar</taxon>
        <taxon>Stramenopiles</taxon>
        <taxon>Oomycota</taxon>
        <taxon>Saprolegniomycetes</taxon>
        <taxon>Saprolegniales</taxon>
        <taxon>Verrucalvaceae</taxon>
        <taxon>Aphanomyces</taxon>
    </lineage>
</organism>
<dbReference type="PANTHER" id="PTHR13140:SF706">
    <property type="entry name" value="DILUTE CLASS UNCONVENTIONAL MYOSIN, ISOFORM C"/>
    <property type="match status" value="1"/>
</dbReference>
<keyword evidence="3 6" id="KW-0518">Myosin</keyword>
<dbReference type="PROSITE" id="PS50096">
    <property type="entry name" value="IQ"/>
    <property type="match status" value="2"/>
</dbReference>
<evidence type="ECO:0000256" key="7">
    <source>
        <dbReference type="SAM" id="Coils"/>
    </source>
</evidence>
<dbReference type="Gene3D" id="3.40.850.10">
    <property type="entry name" value="Kinesin motor domain"/>
    <property type="match status" value="1"/>
</dbReference>
<dbReference type="Proteomes" id="UP000275652">
    <property type="component" value="Unassembled WGS sequence"/>
</dbReference>
<evidence type="ECO:0000256" key="5">
    <source>
        <dbReference type="ARBA" id="ARBA00023203"/>
    </source>
</evidence>
<accession>A0A9X8H8G6</accession>
<comment type="similarity">
    <text evidence="6">Belongs to the TRAFAC class myosin-kinesin ATPase superfamily. Myosin family.</text>
</comment>
<dbReference type="Pfam" id="PF00063">
    <property type="entry name" value="Myosin_head"/>
    <property type="match status" value="1"/>
</dbReference>
<evidence type="ECO:0000256" key="6">
    <source>
        <dbReference type="PROSITE-ProRule" id="PRU00782"/>
    </source>
</evidence>
<evidence type="ECO:0000256" key="4">
    <source>
        <dbReference type="ARBA" id="ARBA00023175"/>
    </source>
</evidence>
<dbReference type="EMBL" id="QUTI01027478">
    <property type="protein sequence ID" value="RLO05169.1"/>
    <property type="molecule type" value="Genomic_DNA"/>
</dbReference>
<keyword evidence="1" id="KW-0547">Nucleotide-binding</keyword>
<evidence type="ECO:0000313" key="10">
    <source>
        <dbReference type="Proteomes" id="UP000275652"/>
    </source>
</evidence>
<dbReference type="GO" id="GO:0016020">
    <property type="term" value="C:membrane"/>
    <property type="evidence" value="ECO:0007669"/>
    <property type="project" value="TreeGrafter"/>
</dbReference>
<comment type="caution">
    <text evidence="6">Lacks conserved residue(s) required for the propagation of feature annotation.</text>
</comment>
<keyword evidence="2" id="KW-0067">ATP-binding</keyword>
<dbReference type="PANTHER" id="PTHR13140">
    <property type="entry name" value="MYOSIN"/>
    <property type="match status" value="1"/>
</dbReference>
<gene>
    <name evidence="9" type="ORF">DYB28_007840</name>
</gene>
<reference evidence="9 10" key="1">
    <citation type="journal article" date="2018" name="J. Invertebr. Pathol.">
        <title>New genotyping method for the causative agent of crayfish plague (Aphanomyces astaci) based on whole genome data.</title>
        <authorList>
            <person name="Minardi D."/>
            <person name="Studholme D.J."/>
            <person name="van der Giezen M."/>
            <person name="Pretto T."/>
            <person name="Oidtmann B."/>
        </authorList>
    </citation>
    <scope>NUCLEOTIDE SEQUENCE [LARGE SCALE GENOMIC DNA]</scope>
    <source>
        <strain evidence="9 10">KB13</strain>
    </source>
</reference>
<dbReference type="GO" id="GO:0051015">
    <property type="term" value="F:actin filament binding"/>
    <property type="evidence" value="ECO:0007669"/>
    <property type="project" value="TreeGrafter"/>
</dbReference>
<feature type="domain" description="Myosin motor" evidence="8">
    <location>
        <begin position="1"/>
        <end position="134"/>
    </location>
</feature>
<evidence type="ECO:0000256" key="3">
    <source>
        <dbReference type="ARBA" id="ARBA00023123"/>
    </source>
</evidence>
<name>A0A9X8H8G6_APHAT</name>
<evidence type="ECO:0000313" key="9">
    <source>
        <dbReference type="EMBL" id="RLO05169.1"/>
    </source>
</evidence>
<evidence type="ECO:0000259" key="8">
    <source>
        <dbReference type="PROSITE" id="PS51456"/>
    </source>
</evidence>
<feature type="non-terminal residue" evidence="9">
    <location>
        <position position="1"/>
    </location>
</feature>
<feature type="coiled-coil region" evidence="7">
    <location>
        <begin position="309"/>
        <end position="343"/>
    </location>
</feature>
<dbReference type="GO" id="GO:0005524">
    <property type="term" value="F:ATP binding"/>
    <property type="evidence" value="ECO:0007669"/>
    <property type="project" value="UniProtKB-KW"/>
</dbReference>
<dbReference type="GO" id="GO:0016459">
    <property type="term" value="C:myosin complex"/>
    <property type="evidence" value="ECO:0007669"/>
    <property type="project" value="UniProtKB-KW"/>
</dbReference>
<proteinExistence type="inferred from homology"/>
<dbReference type="Gene3D" id="1.20.5.4820">
    <property type="match status" value="1"/>
</dbReference>
<protein>
    <recommendedName>
        <fullName evidence="8">Myosin motor domain-containing protein</fullName>
    </recommendedName>
</protein>
<dbReference type="GO" id="GO:0000146">
    <property type="term" value="F:microfilament motor activity"/>
    <property type="evidence" value="ECO:0007669"/>
    <property type="project" value="TreeGrafter"/>
</dbReference>
<dbReference type="GO" id="GO:0005737">
    <property type="term" value="C:cytoplasm"/>
    <property type="evidence" value="ECO:0007669"/>
    <property type="project" value="TreeGrafter"/>
</dbReference>
<comment type="caution">
    <text evidence="9">The sequence shown here is derived from an EMBL/GenBank/DDBJ whole genome shotgun (WGS) entry which is preliminary data.</text>
</comment>
<dbReference type="AlphaFoldDB" id="A0A9X8H8G6"/>
<dbReference type="InterPro" id="IPR036961">
    <property type="entry name" value="Kinesin_motor_dom_sf"/>
</dbReference>
<keyword evidence="7" id="KW-0175">Coiled coil</keyword>
<dbReference type="Gene3D" id="1.20.58.530">
    <property type="match status" value="1"/>
</dbReference>
<sequence length="359" mass="41082">TQLAGLMADIAATQVHYVRCIKPNAVKSSSAFDFRDVADQLRCAGVVEAIRISRAAFPNKLSHERFLHRFELLQNAKIKAANDKDVVVTVGAACAQLATALIGQPESPTSFVLGSLHIFFAAGVLLCRRWFLRQRTAAVLIQARFRQYTTTTKFQQTRRRVTRLQALWRGRASRRSLATRQFTLSVVLVQRNYRKYIAKKEYIKFRQAVILLQAQAKQRTQQAKFHAHKRELRAQQTMEMDIDESGRMLETLQREVQKWRDVHDRDISEMDQLKNENKRIKDAYTAAGASFAALNQHNKQQSKANLRLMSTHAALIKSQEEKMKKYQRQVADLKDELKLVKGSNGFAAGAISVQEVRWI</sequence>
<feature type="region of interest" description="Actin-binding" evidence="6">
    <location>
        <begin position="3"/>
        <end position="25"/>
    </location>
</feature>